<dbReference type="OrthoDB" id="8010555at2759"/>
<organism evidence="1">
    <name type="scientific">Dendroctonus ponderosae</name>
    <name type="common">Mountain pine beetle</name>
    <dbReference type="NCBI Taxonomy" id="77166"/>
    <lineage>
        <taxon>Eukaryota</taxon>
        <taxon>Metazoa</taxon>
        <taxon>Ecdysozoa</taxon>
        <taxon>Arthropoda</taxon>
        <taxon>Hexapoda</taxon>
        <taxon>Insecta</taxon>
        <taxon>Pterygota</taxon>
        <taxon>Neoptera</taxon>
        <taxon>Endopterygota</taxon>
        <taxon>Coleoptera</taxon>
        <taxon>Polyphaga</taxon>
        <taxon>Cucujiformia</taxon>
        <taxon>Curculionidae</taxon>
        <taxon>Scolytinae</taxon>
        <taxon>Dendroctonus</taxon>
    </lineage>
</organism>
<evidence type="ECO:0000313" key="1">
    <source>
        <dbReference type="EMBL" id="ENN82228.1"/>
    </source>
</evidence>
<dbReference type="GO" id="GO:0004312">
    <property type="term" value="F:fatty acid synthase activity"/>
    <property type="evidence" value="ECO:0007669"/>
    <property type="project" value="TreeGrafter"/>
</dbReference>
<dbReference type="GO" id="GO:0016491">
    <property type="term" value="F:oxidoreductase activity"/>
    <property type="evidence" value="ECO:0007669"/>
    <property type="project" value="InterPro"/>
</dbReference>
<dbReference type="Gene3D" id="3.90.180.10">
    <property type="entry name" value="Medium-chain alcohol dehydrogenases, catalytic domain"/>
    <property type="match status" value="1"/>
</dbReference>
<name>N6TVX6_DENPD</name>
<dbReference type="SMART" id="SM00829">
    <property type="entry name" value="PKS_ER"/>
    <property type="match status" value="1"/>
</dbReference>
<dbReference type="InterPro" id="IPR050091">
    <property type="entry name" value="PKS_NRPS_Biosynth_Enz"/>
</dbReference>
<dbReference type="GO" id="GO:0006633">
    <property type="term" value="P:fatty acid biosynthetic process"/>
    <property type="evidence" value="ECO:0007669"/>
    <property type="project" value="TreeGrafter"/>
</dbReference>
<dbReference type="Pfam" id="PF00107">
    <property type="entry name" value="ADH_zinc_N"/>
    <property type="match status" value="1"/>
</dbReference>
<dbReference type="PANTHER" id="PTHR43775:SF23">
    <property type="entry name" value="FATTY ACID SYNTHASE 3"/>
    <property type="match status" value="1"/>
</dbReference>
<dbReference type="InterPro" id="IPR020843">
    <property type="entry name" value="ER"/>
</dbReference>
<dbReference type="SUPFAM" id="SSF51735">
    <property type="entry name" value="NAD(P)-binding Rossmann-fold domains"/>
    <property type="match status" value="1"/>
</dbReference>
<reference evidence="1" key="1">
    <citation type="journal article" date="2013" name="Genome Biol.">
        <title>Draft genome of the mountain pine beetle, Dendroctonus ponderosae Hopkins, a major forest pest.</title>
        <authorList>
            <person name="Keeling C.I."/>
            <person name="Yuen M.M."/>
            <person name="Liao N.Y."/>
            <person name="Docking T.R."/>
            <person name="Chan S.K."/>
            <person name="Taylor G.A."/>
            <person name="Palmquist D.L."/>
            <person name="Jackman S.D."/>
            <person name="Nguyen A."/>
            <person name="Li M."/>
            <person name="Henderson H."/>
            <person name="Janes J.K."/>
            <person name="Zhao Y."/>
            <person name="Pandoh P."/>
            <person name="Moore R."/>
            <person name="Sperling F.A."/>
            <person name="Huber D.P."/>
            <person name="Birol I."/>
            <person name="Jones S.J."/>
            <person name="Bohlmann J."/>
        </authorList>
    </citation>
    <scope>NUCLEOTIDE SEQUENCE</scope>
</reference>
<dbReference type="CDD" id="cd05195">
    <property type="entry name" value="enoyl_red"/>
    <property type="match status" value="1"/>
</dbReference>
<accession>N6TVX6</accession>
<dbReference type="EMBL" id="KB739539">
    <property type="protein sequence ID" value="ENN82228.1"/>
    <property type="molecule type" value="Genomic_DNA"/>
</dbReference>
<dbReference type="HOGENOM" id="CLU_611479_0_0_1"/>
<protein>
    <submittedName>
        <fullName evidence="1">Uncharacterized protein</fullName>
    </submittedName>
</protein>
<dbReference type="InterPro" id="IPR013149">
    <property type="entry name" value="ADH-like_C"/>
</dbReference>
<proteinExistence type="predicted"/>
<gene>
    <name evidence="1" type="ORF">YQE_01396</name>
</gene>
<dbReference type="AlphaFoldDB" id="N6TVX6"/>
<dbReference type="InterPro" id="IPR036291">
    <property type="entry name" value="NAD(P)-bd_dom_sf"/>
</dbReference>
<dbReference type="PANTHER" id="PTHR43775">
    <property type="entry name" value="FATTY ACID SYNTHASE"/>
    <property type="match status" value="1"/>
</dbReference>
<feature type="non-terminal residue" evidence="1">
    <location>
        <position position="1"/>
    </location>
</feature>
<sequence length="405" mass="45187">MDKNILSHPDVIEVANFTHQGQQYSILRKAIEPEVIIVNVKGDVLSLNDLKRSSVPWVTELFKAVENVSSPNKRVFLSTSLIPLEGFNNFLQELKSHNNMDKVRVLVNLDKNANVDLKALYSKDLILSIVKDGAMNAYLSIPVTFKENIFNDSTANNVVNNKTINKDTCTLVPDPILNWPIPQNWSLEDAATVPYAFSAVRRMAEKQCLAFHALCIKGELKSGNTVLIHAACSPIGMAAIAIAHQYACTIYATVSTDQQREYIKKKFRTLSDRQLFSSYNQTFEPHLLMATGGRGADVILNCVSGSLLQASLACIADFGKFLQIGKYDLEENNSIGMFPFLRNVSFYAVDLNIAAQEDEVKENIKKLIEGAIENRVVTPIWRIVYNNQDVGTILKYVAGNFLVFC</sequence>